<reference evidence="8 9" key="1">
    <citation type="journal article" date="2024" name="J Genomics">
        <title>Draft genome sequencing and assembly of Favolaschia claudopus CIRM-BRFM 2984 isolated from oak limbs.</title>
        <authorList>
            <person name="Navarro D."/>
            <person name="Drula E."/>
            <person name="Chaduli D."/>
            <person name="Cazenave R."/>
            <person name="Ahrendt S."/>
            <person name="Wang J."/>
            <person name="Lipzen A."/>
            <person name="Daum C."/>
            <person name="Barry K."/>
            <person name="Grigoriev I.V."/>
            <person name="Favel A."/>
            <person name="Rosso M.N."/>
            <person name="Martin F."/>
        </authorList>
    </citation>
    <scope>NUCLEOTIDE SEQUENCE [LARGE SCALE GENOMIC DNA]</scope>
    <source>
        <strain evidence="8 9">CIRM-BRFM 2984</strain>
    </source>
</reference>
<dbReference type="EMBL" id="JAWWNJ010000004">
    <property type="protein sequence ID" value="KAK7057450.1"/>
    <property type="molecule type" value="Genomic_DNA"/>
</dbReference>
<feature type="region of interest" description="Disordered" evidence="5">
    <location>
        <begin position="437"/>
        <end position="468"/>
    </location>
</feature>
<dbReference type="Pfam" id="PF03151">
    <property type="entry name" value="TPT"/>
    <property type="match status" value="1"/>
</dbReference>
<comment type="caution">
    <text evidence="8">The sequence shown here is derived from an EMBL/GenBank/DDBJ whole genome shotgun (WGS) entry which is preliminary data.</text>
</comment>
<evidence type="ECO:0000256" key="5">
    <source>
        <dbReference type="SAM" id="MobiDB-lite"/>
    </source>
</evidence>
<comment type="subcellular location">
    <subcellularLocation>
        <location evidence="1">Membrane</location>
        <topology evidence="1">Multi-pass membrane protein</topology>
    </subcellularLocation>
</comment>
<feature type="transmembrane region" description="Helical" evidence="6">
    <location>
        <begin position="48"/>
        <end position="68"/>
    </location>
</feature>
<feature type="transmembrane region" description="Helical" evidence="6">
    <location>
        <begin position="148"/>
        <end position="168"/>
    </location>
</feature>
<keyword evidence="4 6" id="KW-0472">Membrane</keyword>
<sequence>MTNETQYALEETLNGGFPVHHAEMHSNDPPPVKVATLAQKKRLWWRNAIINALFIGSWFLFSTILSLYNKWMFSETYFAFPYPLFVTTMHFFVQFALAALLRAVWPDRFRPPHRPSKVDYGKKAVPTAVATSLDIGLSNLSLKTITLSFFTMIKSSSLIFVLLFAFLFRLERFSVRLIGVIFLIFSGVLLMVATEADFVLGGFLLVLSASALGGFRWALTQLLLKDKKMGMDNPAATIFWLAPAMGITLGTISFVLDDWSSLFTSHFFVGTMTVKTILSLTMPGIVAFCMVISEFSIIQRTGIVPMSIAGIAKEVTTISISAAIFGDNLTPLNIVGVAITVCGIALFTYHKYRKSLETTVTLDAHGNPISIEPETGSVDGHISSRVELDETARLTRGSDEFDVDDDETSAYHSDSRTLFSAEADDAEELRSIRSSKLRWSDGAQGERSPLTTPTARESMEIERAWRDG</sequence>
<feature type="domain" description="Sugar phosphate transporter" evidence="7">
    <location>
        <begin position="52"/>
        <end position="347"/>
    </location>
</feature>
<evidence type="ECO:0000313" key="9">
    <source>
        <dbReference type="Proteomes" id="UP001362999"/>
    </source>
</evidence>
<dbReference type="GO" id="GO:0016020">
    <property type="term" value="C:membrane"/>
    <property type="evidence" value="ECO:0007669"/>
    <property type="project" value="UniProtKB-SubCell"/>
</dbReference>
<dbReference type="Proteomes" id="UP001362999">
    <property type="component" value="Unassembled WGS sequence"/>
</dbReference>
<feature type="transmembrane region" description="Helical" evidence="6">
    <location>
        <begin position="331"/>
        <end position="349"/>
    </location>
</feature>
<evidence type="ECO:0000256" key="4">
    <source>
        <dbReference type="ARBA" id="ARBA00023136"/>
    </source>
</evidence>
<dbReference type="InterPro" id="IPR037185">
    <property type="entry name" value="EmrE-like"/>
</dbReference>
<feature type="transmembrane region" description="Helical" evidence="6">
    <location>
        <begin position="175"/>
        <end position="193"/>
    </location>
</feature>
<evidence type="ECO:0000259" key="7">
    <source>
        <dbReference type="Pfam" id="PF03151"/>
    </source>
</evidence>
<feature type="transmembrane region" description="Helical" evidence="6">
    <location>
        <begin position="236"/>
        <end position="256"/>
    </location>
</feature>
<gene>
    <name evidence="8" type="ORF">R3P38DRAFT_2841061</name>
</gene>
<dbReference type="PANTHER" id="PTHR11132">
    <property type="entry name" value="SOLUTE CARRIER FAMILY 35"/>
    <property type="match status" value="1"/>
</dbReference>
<dbReference type="SUPFAM" id="SSF103481">
    <property type="entry name" value="Multidrug resistance efflux transporter EmrE"/>
    <property type="match status" value="1"/>
</dbReference>
<evidence type="ECO:0000256" key="6">
    <source>
        <dbReference type="SAM" id="Phobius"/>
    </source>
</evidence>
<feature type="transmembrane region" description="Helical" evidence="6">
    <location>
        <begin position="303"/>
        <end position="325"/>
    </location>
</feature>
<dbReference type="AlphaFoldDB" id="A0AAW0E0L0"/>
<feature type="transmembrane region" description="Helical" evidence="6">
    <location>
        <begin position="199"/>
        <end position="224"/>
    </location>
</feature>
<protein>
    <submittedName>
        <fullName evidence="8">TPT domain-containing protein</fullName>
    </submittedName>
</protein>
<dbReference type="InterPro" id="IPR050186">
    <property type="entry name" value="TPT_transporter"/>
</dbReference>
<evidence type="ECO:0000256" key="3">
    <source>
        <dbReference type="ARBA" id="ARBA00022989"/>
    </source>
</evidence>
<dbReference type="InterPro" id="IPR004853">
    <property type="entry name" value="Sugar_P_trans_dom"/>
</dbReference>
<keyword evidence="2 6" id="KW-0812">Transmembrane</keyword>
<organism evidence="8 9">
    <name type="scientific">Favolaschia claudopus</name>
    <dbReference type="NCBI Taxonomy" id="2862362"/>
    <lineage>
        <taxon>Eukaryota</taxon>
        <taxon>Fungi</taxon>
        <taxon>Dikarya</taxon>
        <taxon>Basidiomycota</taxon>
        <taxon>Agaricomycotina</taxon>
        <taxon>Agaricomycetes</taxon>
        <taxon>Agaricomycetidae</taxon>
        <taxon>Agaricales</taxon>
        <taxon>Marasmiineae</taxon>
        <taxon>Mycenaceae</taxon>
        <taxon>Favolaschia</taxon>
    </lineage>
</organism>
<proteinExistence type="predicted"/>
<keyword evidence="9" id="KW-1185">Reference proteome</keyword>
<evidence type="ECO:0000256" key="1">
    <source>
        <dbReference type="ARBA" id="ARBA00004141"/>
    </source>
</evidence>
<feature type="transmembrane region" description="Helical" evidence="6">
    <location>
        <begin position="80"/>
        <end position="104"/>
    </location>
</feature>
<keyword evidence="3 6" id="KW-1133">Transmembrane helix</keyword>
<evidence type="ECO:0000313" key="8">
    <source>
        <dbReference type="EMBL" id="KAK7057450.1"/>
    </source>
</evidence>
<name>A0AAW0E0L0_9AGAR</name>
<feature type="compositionally biased region" description="Basic and acidic residues" evidence="5">
    <location>
        <begin position="457"/>
        <end position="468"/>
    </location>
</feature>
<feature type="transmembrane region" description="Helical" evidence="6">
    <location>
        <begin position="268"/>
        <end position="291"/>
    </location>
</feature>
<accession>A0AAW0E0L0</accession>
<evidence type="ECO:0000256" key="2">
    <source>
        <dbReference type="ARBA" id="ARBA00022692"/>
    </source>
</evidence>